<protein>
    <submittedName>
        <fullName evidence="2">Uncharacterized protein</fullName>
    </submittedName>
</protein>
<dbReference type="WBParaSite" id="PDA_v2.g27967.t1">
    <property type="protein sequence ID" value="PDA_v2.g27967.t1"/>
    <property type="gene ID" value="PDA_v2.g27967"/>
</dbReference>
<accession>A0A914QEY5</accession>
<name>A0A914QEY5_9BILA</name>
<evidence type="ECO:0000313" key="2">
    <source>
        <dbReference type="WBParaSite" id="PDA_v2.g27967.t1"/>
    </source>
</evidence>
<keyword evidence="1" id="KW-1185">Reference proteome</keyword>
<proteinExistence type="predicted"/>
<dbReference type="Proteomes" id="UP000887578">
    <property type="component" value="Unplaced"/>
</dbReference>
<reference evidence="2" key="1">
    <citation type="submission" date="2022-11" db="UniProtKB">
        <authorList>
            <consortium name="WormBaseParasite"/>
        </authorList>
    </citation>
    <scope>IDENTIFICATION</scope>
</reference>
<sequence length="265" mass="29549">MDVRFFDSPPPISSPFNEKCEMIILASQTDLPIISIASLDYYKDSLSYFTFKSAVNEKVLFEASFADAKFWKNIVIYTHALLIQYSGQIKIQLEKVINHNGDVQKGIMASPSYTGFPIALKDPFLLYQISSTNSVAASLTVKSASPGSIATLVLNNENTNISLTNNLKTTQVSKTFDLYFSETEAKNGGFLIQYTLQPGNKSTVVKLTTSKPTFVYHLDDMKHYDILTVCSSNNQTLELFTSTNLMTLSGYKLYDSNTLSNIVKR</sequence>
<organism evidence="1 2">
    <name type="scientific">Panagrolaimus davidi</name>
    <dbReference type="NCBI Taxonomy" id="227884"/>
    <lineage>
        <taxon>Eukaryota</taxon>
        <taxon>Metazoa</taxon>
        <taxon>Ecdysozoa</taxon>
        <taxon>Nematoda</taxon>
        <taxon>Chromadorea</taxon>
        <taxon>Rhabditida</taxon>
        <taxon>Tylenchina</taxon>
        <taxon>Panagrolaimomorpha</taxon>
        <taxon>Panagrolaimoidea</taxon>
        <taxon>Panagrolaimidae</taxon>
        <taxon>Panagrolaimus</taxon>
    </lineage>
</organism>
<evidence type="ECO:0000313" key="1">
    <source>
        <dbReference type="Proteomes" id="UP000887578"/>
    </source>
</evidence>
<dbReference type="AlphaFoldDB" id="A0A914QEY5"/>